<dbReference type="EMBL" id="PDKW01000043">
    <property type="protein sequence ID" value="PGH53888.1"/>
    <property type="molecule type" value="Genomic_DNA"/>
</dbReference>
<proteinExistence type="predicted"/>
<organism evidence="2 3">
    <name type="scientific">Azospirillum palustre</name>
    <dbReference type="NCBI Taxonomy" id="2044885"/>
    <lineage>
        <taxon>Bacteria</taxon>
        <taxon>Pseudomonadati</taxon>
        <taxon>Pseudomonadota</taxon>
        <taxon>Alphaproteobacteria</taxon>
        <taxon>Rhodospirillales</taxon>
        <taxon>Azospirillaceae</taxon>
        <taxon>Azospirillum</taxon>
    </lineage>
</organism>
<gene>
    <name evidence="2" type="ORF">CRT60_29050</name>
</gene>
<dbReference type="NCBIfam" id="TIGR00254">
    <property type="entry name" value="GGDEF"/>
    <property type="match status" value="1"/>
</dbReference>
<dbReference type="InterPro" id="IPR043128">
    <property type="entry name" value="Rev_trsase/Diguanyl_cyclase"/>
</dbReference>
<dbReference type="Pfam" id="PF13185">
    <property type="entry name" value="GAF_2"/>
    <property type="match status" value="1"/>
</dbReference>
<dbReference type="SUPFAM" id="SSF55781">
    <property type="entry name" value="GAF domain-like"/>
    <property type="match status" value="1"/>
</dbReference>
<dbReference type="InterPro" id="IPR052163">
    <property type="entry name" value="DGC-Regulatory_Protein"/>
</dbReference>
<dbReference type="InterPro" id="IPR003018">
    <property type="entry name" value="GAF"/>
</dbReference>
<dbReference type="SMART" id="SM00065">
    <property type="entry name" value="GAF"/>
    <property type="match status" value="1"/>
</dbReference>
<evidence type="ECO:0000313" key="2">
    <source>
        <dbReference type="EMBL" id="PGH53888.1"/>
    </source>
</evidence>
<dbReference type="SMART" id="SM00267">
    <property type="entry name" value="GGDEF"/>
    <property type="match status" value="1"/>
</dbReference>
<comment type="caution">
    <text evidence="2">The sequence shown here is derived from an EMBL/GenBank/DDBJ whole genome shotgun (WGS) entry which is preliminary data.</text>
</comment>
<dbReference type="CDD" id="cd01949">
    <property type="entry name" value="GGDEF"/>
    <property type="match status" value="1"/>
</dbReference>
<protein>
    <submittedName>
        <fullName evidence="2">Diguanylate cyclase</fullName>
    </submittedName>
</protein>
<feature type="domain" description="GGDEF" evidence="1">
    <location>
        <begin position="204"/>
        <end position="338"/>
    </location>
</feature>
<dbReference type="OrthoDB" id="9812260at2"/>
<dbReference type="Gene3D" id="3.30.70.270">
    <property type="match status" value="1"/>
</dbReference>
<dbReference type="SUPFAM" id="SSF55073">
    <property type="entry name" value="Nucleotide cyclase"/>
    <property type="match status" value="1"/>
</dbReference>
<reference evidence="3" key="1">
    <citation type="submission" date="2017-10" db="EMBL/GenBank/DDBJ databases">
        <authorList>
            <person name="Kravchenko I.K."/>
            <person name="Grouzdev D.S."/>
        </authorList>
    </citation>
    <scope>NUCLEOTIDE SEQUENCE [LARGE SCALE GENOMIC DNA]</scope>
    <source>
        <strain evidence="3">B2</strain>
    </source>
</reference>
<name>A0A2B8B8K7_9PROT</name>
<evidence type="ECO:0000313" key="3">
    <source>
        <dbReference type="Proteomes" id="UP000225379"/>
    </source>
</evidence>
<dbReference type="Gene3D" id="3.30.450.40">
    <property type="match status" value="1"/>
</dbReference>
<dbReference type="PANTHER" id="PTHR46663">
    <property type="entry name" value="DIGUANYLATE CYCLASE DGCT-RELATED"/>
    <property type="match status" value="1"/>
</dbReference>
<dbReference type="PROSITE" id="PS50887">
    <property type="entry name" value="GGDEF"/>
    <property type="match status" value="1"/>
</dbReference>
<accession>A0A2B8B8K7</accession>
<dbReference type="InterPro" id="IPR029016">
    <property type="entry name" value="GAF-like_dom_sf"/>
</dbReference>
<evidence type="ECO:0000259" key="1">
    <source>
        <dbReference type="PROSITE" id="PS50887"/>
    </source>
</evidence>
<sequence length="338" mass="36978">MSDKFFSEISDTLSSARSVEDLTRPLLSLLEAVTELEATYLTCIDQELGVQRVMFAYNSKTMQIPEGLVVPWEGTLCKRALDEGRFHTDDVPTLWGDCDAAKSLGIQTYVSTPVRLNDGRIFGTLCAAGSERKPLTPKGEQVLRLFSSLIGLHVEREQLLENLQTVNTALEAHSFTDVLTGLPNRRFLLKEMERLFSDAERTGQTVLIAFIDLDGFKAINDRHGHEIGDGFLIEVGKRLSGGLRAGDILARFGGDEFIVTGLGPSGDDKGQAAAEVLCSRLAPLLVGDYALRGTTLHYSGASFGPIASDPRTVTVETALRNADAAMYEVKRRRKALRA</sequence>
<dbReference type="Proteomes" id="UP000225379">
    <property type="component" value="Unassembled WGS sequence"/>
</dbReference>
<dbReference type="RefSeq" id="WP_098739939.1">
    <property type="nucleotide sequence ID" value="NZ_PDKW01000043.1"/>
</dbReference>
<dbReference type="Pfam" id="PF00990">
    <property type="entry name" value="GGDEF"/>
    <property type="match status" value="1"/>
</dbReference>
<dbReference type="InterPro" id="IPR000160">
    <property type="entry name" value="GGDEF_dom"/>
</dbReference>
<dbReference type="InterPro" id="IPR029787">
    <property type="entry name" value="Nucleotide_cyclase"/>
</dbReference>
<dbReference type="AlphaFoldDB" id="A0A2B8B8K7"/>
<dbReference type="PANTHER" id="PTHR46663:SF2">
    <property type="entry name" value="GGDEF DOMAIN-CONTAINING PROTEIN"/>
    <property type="match status" value="1"/>
</dbReference>
<keyword evidence="3" id="KW-1185">Reference proteome</keyword>